<dbReference type="Gene3D" id="2.60.40.4060">
    <property type="entry name" value="Reeler domain"/>
    <property type="match status" value="1"/>
</dbReference>
<dbReference type="FunFam" id="2.60.40.4060:FF:000003">
    <property type="entry name" value="Ferric chelate reductase 1"/>
    <property type="match status" value="1"/>
</dbReference>
<proteinExistence type="inferred from homology"/>
<sequence length="191" mass="20478">MFRFWLPVFLVYFAACFLQRVTSFPGGAPTDACQNLTPGHVNITANSSASPFTIMPASTTYQPGGTLRVQVMGASFRGILLQARDSTNQAVGFWSDFPDFTRSLTCNNSADSVTHQNTSVKVAGTNFTWNAPRTSPGDVAFVATIAQSREQYWLSITSDPVSGGNRASVHLGSAVFSLLSIILLTNSVVEG</sequence>
<organism evidence="4 5">
    <name type="scientific">Branchiostoma lanceolatum</name>
    <name type="common">Common lancelet</name>
    <name type="synonym">Amphioxus lanceolatum</name>
    <dbReference type="NCBI Taxonomy" id="7740"/>
    <lineage>
        <taxon>Eukaryota</taxon>
        <taxon>Metazoa</taxon>
        <taxon>Chordata</taxon>
        <taxon>Cephalochordata</taxon>
        <taxon>Leptocardii</taxon>
        <taxon>Amphioxiformes</taxon>
        <taxon>Branchiostomatidae</taxon>
        <taxon>Branchiostoma</taxon>
    </lineage>
</organism>
<dbReference type="Proteomes" id="UP000838412">
    <property type="component" value="Chromosome 10"/>
</dbReference>
<feature type="chain" id="PRO_5035437026" evidence="2">
    <location>
        <begin position="24"/>
        <end position="191"/>
    </location>
</feature>
<name>A0A8J9YL46_BRALA</name>
<dbReference type="GO" id="GO:0016020">
    <property type="term" value="C:membrane"/>
    <property type="evidence" value="ECO:0007669"/>
    <property type="project" value="TreeGrafter"/>
</dbReference>
<dbReference type="PANTHER" id="PTHR45828">
    <property type="entry name" value="CYTOCHROME B561/FERRIC REDUCTASE TRANSMEMBRANE"/>
    <property type="match status" value="1"/>
</dbReference>
<feature type="domain" description="Reelin" evidence="3">
    <location>
        <begin position="18"/>
        <end position="176"/>
    </location>
</feature>
<feature type="signal peptide" evidence="2">
    <location>
        <begin position="1"/>
        <end position="23"/>
    </location>
</feature>
<evidence type="ECO:0000256" key="2">
    <source>
        <dbReference type="SAM" id="SignalP"/>
    </source>
</evidence>
<accession>A0A8J9YL46</accession>
<keyword evidence="2" id="KW-0732">Signal</keyword>
<dbReference type="AlphaFoldDB" id="A0A8J9YL46"/>
<dbReference type="CDD" id="cd08544">
    <property type="entry name" value="Reeler"/>
    <property type="match status" value="1"/>
</dbReference>
<protein>
    <submittedName>
        <fullName evidence="4">FRRS1 protein</fullName>
    </submittedName>
</protein>
<keyword evidence="5" id="KW-1185">Reference proteome</keyword>
<gene>
    <name evidence="4" type="primary">FRRS1</name>
    <name evidence="4" type="ORF">BLAG_LOCUS2776</name>
</gene>
<dbReference type="PANTHER" id="PTHR45828:SF33">
    <property type="entry name" value="DOMON DOMAIN-CONTAINING PROTEIN"/>
    <property type="match status" value="1"/>
</dbReference>
<dbReference type="InterPro" id="IPR042307">
    <property type="entry name" value="Reeler_sf"/>
</dbReference>
<dbReference type="OrthoDB" id="6418377at2759"/>
<reference evidence="4" key="1">
    <citation type="submission" date="2022-01" db="EMBL/GenBank/DDBJ databases">
        <authorList>
            <person name="Braso-Vives M."/>
        </authorList>
    </citation>
    <scope>NUCLEOTIDE SEQUENCE</scope>
</reference>
<dbReference type="Pfam" id="PF02014">
    <property type="entry name" value="Reeler"/>
    <property type="match status" value="1"/>
</dbReference>
<evidence type="ECO:0000313" key="4">
    <source>
        <dbReference type="EMBL" id="CAH1238015.1"/>
    </source>
</evidence>
<evidence type="ECO:0000259" key="3">
    <source>
        <dbReference type="PROSITE" id="PS51019"/>
    </source>
</evidence>
<dbReference type="InterPro" id="IPR002861">
    <property type="entry name" value="Reeler_dom"/>
</dbReference>
<dbReference type="InterPro" id="IPR051237">
    <property type="entry name" value="Ferric-chelate_Red/DefProt"/>
</dbReference>
<dbReference type="EMBL" id="OV696695">
    <property type="protein sequence ID" value="CAH1238015.1"/>
    <property type="molecule type" value="Genomic_DNA"/>
</dbReference>
<dbReference type="PROSITE" id="PS51019">
    <property type="entry name" value="REELIN"/>
    <property type="match status" value="1"/>
</dbReference>
<evidence type="ECO:0000256" key="1">
    <source>
        <dbReference type="ARBA" id="ARBA00009195"/>
    </source>
</evidence>
<comment type="similarity">
    <text evidence="1">Belongs to the FRRS1 family.</text>
</comment>
<evidence type="ECO:0000313" key="5">
    <source>
        <dbReference type="Proteomes" id="UP000838412"/>
    </source>
</evidence>